<dbReference type="InterPro" id="IPR010835">
    <property type="entry name" value="DUF1439"/>
</dbReference>
<dbReference type="Gene3D" id="3.15.10.40">
    <property type="entry name" value="Uncharacterised protein PF07273, DUF1439"/>
    <property type="match status" value="1"/>
</dbReference>
<proteinExistence type="predicted"/>
<keyword evidence="2" id="KW-1185">Reference proteome</keyword>
<organism evidence="1 2">
    <name type="scientific">Vibrio halioticoli NBRC 102217</name>
    <dbReference type="NCBI Taxonomy" id="1219072"/>
    <lineage>
        <taxon>Bacteria</taxon>
        <taxon>Pseudomonadati</taxon>
        <taxon>Pseudomonadota</taxon>
        <taxon>Gammaproteobacteria</taxon>
        <taxon>Vibrionales</taxon>
        <taxon>Vibrionaceae</taxon>
        <taxon>Vibrio</taxon>
    </lineage>
</organism>
<gene>
    <name evidence="1" type="ORF">VHA01S_064_00020</name>
</gene>
<dbReference type="eggNOG" id="ENOG502Z7KF">
    <property type="taxonomic scope" value="Bacteria"/>
</dbReference>
<dbReference type="AlphaFoldDB" id="V5FN37"/>
<dbReference type="Proteomes" id="UP000017800">
    <property type="component" value="Unassembled WGS sequence"/>
</dbReference>
<evidence type="ECO:0000313" key="2">
    <source>
        <dbReference type="Proteomes" id="UP000017800"/>
    </source>
</evidence>
<evidence type="ECO:0008006" key="3">
    <source>
        <dbReference type="Google" id="ProtNLM"/>
    </source>
</evidence>
<evidence type="ECO:0000313" key="1">
    <source>
        <dbReference type="EMBL" id="GAD91016.1"/>
    </source>
</evidence>
<accession>V5FN37</accession>
<dbReference type="PROSITE" id="PS51257">
    <property type="entry name" value="PROKAR_LIPOPROTEIN"/>
    <property type="match status" value="1"/>
</dbReference>
<sequence length="197" mass="21967">MNKMTIHQHKTAALLSLLSRLLLLSITIVLSGCATYSVSEKEMTEYLHDNVSFNQSVGVENLMYAQVSVTDLKVKIGRSDADRIAVFANTIANVQLFDSPKQRLDLDLEFSAVPHYDAKTGEVFLQSIRLEKFTENGTPLPADIKRLIKPAVSMIGYGLSQKPVYKLDSNVLQEALIKSAEPNLVIRDNKLVIELFD</sequence>
<dbReference type="EMBL" id="BAUJ01000064">
    <property type="protein sequence ID" value="GAD91016.1"/>
    <property type="molecule type" value="Genomic_DNA"/>
</dbReference>
<protein>
    <recommendedName>
        <fullName evidence="3">Lipoprotein</fullName>
    </recommendedName>
</protein>
<comment type="caution">
    <text evidence="1">The sequence shown here is derived from an EMBL/GenBank/DDBJ whole genome shotgun (WGS) entry which is preliminary data.</text>
</comment>
<name>V5FN37_9VIBR</name>
<dbReference type="Pfam" id="PF07273">
    <property type="entry name" value="DUF1439"/>
    <property type="match status" value="1"/>
</dbReference>
<reference evidence="1 2" key="1">
    <citation type="submission" date="2013-11" db="EMBL/GenBank/DDBJ databases">
        <title>Whole genome shotgun sequence of Vibrio halioticoli NBRC 102217.</title>
        <authorList>
            <person name="Isaki S."/>
            <person name="Kimura A."/>
            <person name="Ohji S."/>
            <person name="Hosoyama A."/>
            <person name="Fujita N."/>
            <person name="Hashimoto M."/>
            <person name="Hosoyama Y."/>
            <person name="Yamazoe A."/>
        </authorList>
    </citation>
    <scope>NUCLEOTIDE SEQUENCE [LARGE SCALE GENOMIC DNA]</scope>
    <source>
        <strain evidence="1 2">NBRC 102217</strain>
    </source>
</reference>
<dbReference type="RefSeq" id="WP_023405319.1">
    <property type="nucleotide sequence ID" value="NZ_BAUJ01000064.1"/>
</dbReference>